<accession>A0ABT3CRM1</accession>
<keyword evidence="2 4" id="KW-0479">Metal-binding</keyword>
<evidence type="ECO:0000256" key="2">
    <source>
        <dbReference type="ARBA" id="ARBA00022723"/>
    </source>
</evidence>
<reference evidence="9 10" key="1">
    <citation type="submission" date="2022-10" db="EMBL/GenBank/DDBJ databases">
        <title>Comparative genomics and taxonomic characterization of three novel marine species of genus Reichenbachiella exhibiting antioxidant and polysaccharide degradation activities.</title>
        <authorList>
            <person name="Muhammad N."/>
            <person name="Lee Y.-J."/>
            <person name="Ko J."/>
            <person name="Kim S.-G."/>
        </authorList>
    </citation>
    <scope>NUCLEOTIDE SEQUENCE [LARGE SCALE GENOMIC DNA]</scope>
    <source>
        <strain evidence="9 10">ABR2-5</strain>
    </source>
</reference>
<dbReference type="Gene3D" id="6.10.280.130">
    <property type="match status" value="1"/>
</dbReference>
<feature type="signal peptide" evidence="7">
    <location>
        <begin position="1"/>
        <end position="27"/>
    </location>
</feature>
<dbReference type="InterPro" id="IPR038414">
    <property type="entry name" value="CcoP_N_sf"/>
</dbReference>
<evidence type="ECO:0000313" key="10">
    <source>
        <dbReference type="Proteomes" id="UP001300692"/>
    </source>
</evidence>
<dbReference type="InterPro" id="IPR009056">
    <property type="entry name" value="Cyt_c-like_dom"/>
</dbReference>
<protein>
    <submittedName>
        <fullName evidence="9">C-type cytochrome</fullName>
    </submittedName>
</protein>
<evidence type="ECO:0000313" key="9">
    <source>
        <dbReference type="EMBL" id="MCV9386257.1"/>
    </source>
</evidence>
<evidence type="ECO:0000256" key="4">
    <source>
        <dbReference type="PROSITE-ProRule" id="PRU00433"/>
    </source>
</evidence>
<name>A0ABT3CRM1_9BACT</name>
<evidence type="ECO:0000259" key="8">
    <source>
        <dbReference type="PROSITE" id="PS51007"/>
    </source>
</evidence>
<feature type="chain" id="PRO_5047254866" evidence="7">
    <location>
        <begin position="28"/>
        <end position="306"/>
    </location>
</feature>
<feature type="transmembrane region" description="Helical" evidence="6">
    <location>
        <begin position="43"/>
        <end position="62"/>
    </location>
</feature>
<dbReference type="EMBL" id="JAOYOD010000001">
    <property type="protein sequence ID" value="MCV9386257.1"/>
    <property type="molecule type" value="Genomic_DNA"/>
</dbReference>
<evidence type="ECO:0000256" key="1">
    <source>
        <dbReference type="ARBA" id="ARBA00022617"/>
    </source>
</evidence>
<evidence type="ECO:0000256" key="7">
    <source>
        <dbReference type="SAM" id="SignalP"/>
    </source>
</evidence>
<dbReference type="RefSeq" id="WP_264137042.1">
    <property type="nucleotide sequence ID" value="NZ_JAOYOD010000001.1"/>
</dbReference>
<dbReference type="InterPro" id="IPR036909">
    <property type="entry name" value="Cyt_c-like_dom_sf"/>
</dbReference>
<keyword evidence="6" id="KW-0812">Transmembrane</keyword>
<comment type="caution">
    <text evidence="9">The sequence shown here is derived from an EMBL/GenBank/DDBJ whole genome shotgun (WGS) entry which is preliminary data.</text>
</comment>
<evidence type="ECO:0000256" key="3">
    <source>
        <dbReference type="ARBA" id="ARBA00023004"/>
    </source>
</evidence>
<keyword evidence="10" id="KW-1185">Reference proteome</keyword>
<evidence type="ECO:0000256" key="6">
    <source>
        <dbReference type="SAM" id="Phobius"/>
    </source>
</evidence>
<dbReference type="PROSITE" id="PS51007">
    <property type="entry name" value="CYTC"/>
    <property type="match status" value="1"/>
</dbReference>
<dbReference type="PANTHER" id="PTHR33751">
    <property type="entry name" value="CBB3-TYPE CYTOCHROME C OXIDASE SUBUNIT FIXP"/>
    <property type="match status" value="1"/>
</dbReference>
<keyword evidence="3 4" id="KW-0408">Iron</keyword>
<keyword evidence="7" id="KW-0732">Signal</keyword>
<keyword evidence="6" id="KW-1133">Transmembrane helix</keyword>
<evidence type="ECO:0000256" key="5">
    <source>
        <dbReference type="SAM" id="MobiDB-lite"/>
    </source>
</evidence>
<dbReference type="Pfam" id="PF13442">
    <property type="entry name" value="Cytochrome_CBB3"/>
    <property type="match status" value="1"/>
</dbReference>
<keyword evidence="1 4" id="KW-0349">Heme</keyword>
<dbReference type="PANTHER" id="PTHR33751:SF1">
    <property type="entry name" value="CBB3-TYPE CYTOCHROME C OXIDASE SUBUNIT FIXP"/>
    <property type="match status" value="1"/>
</dbReference>
<organism evidence="9 10">
    <name type="scientific">Reichenbachiella ulvae</name>
    <dbReference type="NCBI Taxonomy" id="2980104"/>
    <lineage>
        <taxon>Bacteria</taxon>
        <taxon>Pseudomonadati</taxon>
        <taxon>Bacteroidota</taxon>
        <taxon>Cytophagia</taxon>
        <taxon>Cytophagales</taxon>
        <taxon>Reichenbachiellaceae</taxon>
        <taxon>Reichenbachiella</taxon>
    </lineage>
</organism>
<feature type="transmembrane region" description="Helical" evidence="6">
    <location>
        <begin position="125"/>
        <end position="142"/>
    </location>
</feature>
<proteinExistence type="predicted"/>
<gene>
    <name evidence="9" type="ORF">N7U62_06250</name>
</gene>
<dbReference type="SUPFAM" id="SSF46626">
    <property type="entry name" value="Cytochrome c"/>
    <property type="match status" value="1"/>
</dbReference>
<dbReference type="InterPro" id="IPR050597">
    <property type="entry name" value="Cytochrome_c_Oxidase_Subunit"/>
</dbReference>
<feature type="domain" description="Cytochrome c" evidence="8">
    <location>
        <begin position="190"/>
        <end position="269"/>
    </location>
</feature>
<dbReference type="Gene3D" id="1.10.760.10">
    <property type="entry name" value="Cytochrome c-like domain"/>
    <property type="match status" value="1"/>
</dbReference>
<dbReference type="Proteomes" id="UP001300692">
    <property type="component" value="Unassembled WGS sequence"/>
</dbReference>
<dbReference type="Pfam" id="PF14715">
    <property type="entry name" value="FixP_N"/>
    <property type="match status" value="1"/>
</dbReference>
<keyword evidence="6" id="KW-0472">Membrane</keyword>
<dbReference type="InterPro" id="IPR032858">
    <property type="entry name" value="CcoP_N"/>
</dbReference>
<feature type="region of interest" description="Disordered" evidence="5">
    <location>
        <begin position="271"/>
        <end position="306"/>
    </location>
</feature>
<sequence>MKIFNSIYIKSLLAFVLLITGTLPSQAQDTGMSISSDDVTLIALGLILLIVILVLVVAIFLLKLIQTLLDKELEAKGIIPEAEPSWWQKLDRNLTNAVPLEEEESIELDHDYDGIKELDNHLPPWWKWLFYLSIVFAVYYMIDYHVLESSPLSAEEYEIAMKEAEEAKASSAGEEESIDESNIVFNDDPELLAKGKTIYVRNCVACHKENGEGGIGPNLADKYWLHGGSIQDTYNTISNGVVEKGMIAWKEVLSPSNINAVNSYIYTLRGTNPANPKAPQGEVYEAETKNTEESESVESDSTALAE</sequence>